<dbReference type="Proteomes" id="UP000215914">
    <property type="component" value="Unassembled WGS sequence"/>
</dbReference>
<protein>
    <submittedName>
        <fullName evidence="1">Uncharacterized protein</fullName>
    </submittedName>
</protein>
<organism evidence="1 2">
    <name type="scientific">Helianthus annuus</name>
    <name type="common">Common sunflower</name>
    <dbReference type="NCBI Taxonomy" id="4232"/>
    <lineage>
        <taxon>Eukaryota</taxon>
        <taxon>Viridiplantae</taxon>
        <taxon>Streptophyta</taxon>
        <taxon>Embryophyta</taxon>
        <taxon>Tracheophyta</taxon>
        <taxon>Spermatophyta</taxon>
        <taxon>Magnoliopsida</taxon>
        <taxon>eudicotyledons</taxon>
        <taxon>Gunneridae</taxon>
        <taxon>Pentapetalae</taxon>
        <taxon>asterids</taxon>
        <taxon>campanulids</taxon>
        <taxon>Asterales</taxon>
        <taxon>Asteraceae</taxon>
        <taxon>Asteroideae</taxon>
        <taxon>Heliantheae alliance</taxon>
        <taxon>Heliantheae</taxon>
        <taxon>Helianthus</taxon>
    </lineage>
</organism>
<proteinExistence type="predicted"/>
<comment type="caution">
    <text evidence="1">The sequence shown here is derived from an EMBL/GenBank/DDBJ whole genome shotgun (WGS) entry which is preliminary data.</text>
</comment>
<reference evidence="1" key="2">
    <citation type="submission" date="2020-06" db="EMBL/GenBank/DDBJ databases">
        <title>Helianthus annuus Genome sequencing and assembly Release 2.</title>
        <authorList>
            <person name="Gouzy J."/>
            <person name="Langlade N."/>
            <person name="Munos S."/>
        </authorList>
    </citation>
    <scope>NUCLEOTIDE SEQUENCE</scope>
    <source>
        <tissue evidence="1">Leaves</tissue>
    </source>
</reference>
<dbReference type="Gramene" id="mRNA:HanXRQr2_Chr14g0636361">
    <property type="protein sequence ID" value="mRNA:HanXRQr2_Chr14g0636361"/>
    <property type="gene ID" value="HanXRQr2_Chr14g0636361"/>
</dbReference>
<reference evidence="1" key="1">
    <citation type="journal article" date="2017" name="Nature">
        <title>The sunflower genome provides insights into oil metabolism, flowering and Asterid evolution.</title>
        <authorList>
            <person name="Badouin H."/>
            <person name="Gouzy J."/>
            <person name="Grassa C.J."/>
            <person name="Murat F."/>
            <person name="Staton S.E."/>
            <person name="Cottret L."/>
            <person name="Lelandais-Briere C."/>
            <person name="Owens G.L."/>
            <person name="Carrere S."/>
            <person name="Mayjonade B."/>
            <person name="Legrand L."/>
            <person name="Gill N."/>
            <person name="Kane N.C."/>
            <person name="Bowers J.E."/>
            <person name="Hubner S."/>
            <person name="Bellec A."/>
            <person name="Berard A."/>
            <person name="Berges H."/>
            <person name="Blanchet N."/>
            <person name="Boniface M.C."/>
            <person name="Brunel D."/>
            <person name="Catrice O."/>
            <person name="Chaidir N."/>
            <person name="Claudel C."/>
            <person name="Donnadieu C."/>
            <person name="Faraut T."/>
            <person name="Fievet G."/>
            <person name="Helmstetter N."/>
            <person name="King M."/>
            <person name="Knapp S.J."/>
            <person name="Lai Z."/>
            <person name="Le Paslier M.C."/>
            <person name="Lippi Y."/>
            <person name="Lorenzon L."/>
            <person name="Mandel J.R."/>
            <person name="Marage G."/>
            <person name="Marchand G."/>
            <person name="Marquand E."/>
            <person name="Bret-Mestries E."/>
            <person name="Morien E."/>
            <person name="Nambeesan S."/>
            <person name="Nguyen T."/>
            <person name="Pegot-Espagnet P."/>
            <person name="Pouilly N."/>
            <person name="Raftis F."/>
            <person name="Sallet E."/>
            <person name="Schiex T."/>
            <person name="Thomas J."/>
            <person name="Vandecasteele C."/>
            <person name="Vares D."/>
            <person name="Vear F."/>
            <person name="Vautrin S."/>
            <person name="Crespi M."/>
            <person name="Mangin B."/>
            <person name="Burke J.M."/>
            <person name="Salse J."/>
            <person name="Munos S."/>
            <person name="Vincourt P."/>
            <person name="Rieseberg L.H."/>
            <person name="Langlade N.B."/>
        </authorList>
    </citation>
    <scope>NUCLEOTIDE SEQUENCE</scope>
    <source>
        <tissue evidence="1">Leaves</tissue>
    </source>
</reference>
<evidence type="ECO:0000313" key="2">
    <source>
        <dbReference type="Proteomes" id="UP000215914"/>
    </source>
</evidence>
<evidence type="ECO:0000313" key="1">
    <source>
        <dbReference type="EMBL" id="KAF5768429.1"/>
    </source>
</evidence>
<dbReference type="AlphaFoldDB" id="A0A9K3H7V5"/>
<sequence length="88" mass="10177">MLYSYGDMGEKLRILKPANKKVRFSLEELNSRLQMGEKEVAVRGFGSLRESLIKLHTRDQEKKKPGCRHVWMWSDNLCCFLVISGDSS</sequence>
<name>A0A9K3H7V5_HELAN</name>
<accession>A0A9K3H7V5</accession>
<dbReference type="EMBL" id="MNCJ02000329">
    <property type="protein sequence ID" value="KAF5768429.1"/>
    <property type="molecule type" value="Genomic_DNA"/>
</dbReference>
<gene>
    <name evidence="1" type="ORF">HanXRQr2_Chr14g0636361</name>
</gene>
<keyword evidence="2" id="KW-1185">Reference proteome</keyword>